<dbReference type="EMBL" id="QRGR01000011">
    <property type="protein sequence ID" value="RDV15011.1"/>
    <property type="molecule type" value="Genomic_DNA"/>
</dbReference>
<sequence>MADFDQETLAYIRNNNLIGIKAGSEREKFLPIWKVLVDDRVFARSWGFGKRSWFNTFLNNANGQIQCGDKITAIRASIPEESENLQERISQAYLDKYDKGENSFYARGIIKPEHVAKTMEFKPVD</sequence>
<keyword evidence="2" id="KW-1185">Reference proteome</keyword>
<evidence type="ECO:0000313" key="2">
    <source>
        <dbReference type="Proteomes" id="UP000256708"/>
    </source>
</evidence>
<dbReference type="Pfam" id="PF10012">
    <property type="entry name" value="DUF2255"/>
    <property type="match status" value="1"/>
</dbReference>
<accession>A0A3D8LC38</accession>
<reference evidence="2" key="1">
    <citation type="submission" date="2018-08" db="EMBL/GenBank/DDBJ databases">
        <authorList>
            <person name="Liu Z.-W."/>
            <person name="Du Z.-J."/>
        </authorList>
    </citation>
    <scope>NUCLEOTIDE SEQUENCE [LARGE SCALE GENOMIC DNA]</scope>
    <source>
        <strain evidence="2">H4X</strain>
    </source>
</reference>
<proteinExistence type="predicted"/>
<dbReference type="Proteomes" id="UP000256708">
    <property type="component" value="Unassembled WGS sequence"/>
</dbReference>
<dbReference type="AlphaFoldDB" id="A0A3D8LC38"/>
<name>A0A3D8LC38_9BACT</name>
<protein>
    <submittedName>
        <fullName evidence="1">DUF2255 family protein</fullName>
    </submittedName>
</protein>
<dbReference type="InterPro" id="IPR016888">
    <property type="entry name" value="UCP028498"/>
</dbReference>
<dbReference type="OrthoDB" id="980661at2"/>
<organism evidence="1 2">
    <name type="scientific">Pontibacter diazotrophicus</name>
    <dbReference type="NCBI Taxonomy" id="1400979"/>
    <lineage>
        <taxon>Bacteria</taxon>
        <taxon>Pseudomonadati</taxon>
        <taxon>Bacteroidota</taxon>
        <taxon>Cytophagia</taxon>
        <taxon>Cytophagales</taxon>
        <taxon>Hymenobacteraceae</taxon>
        <taxon>Pontibacter</taxon>
    </lineage>
</organism>
<comment type="caution">
    <text evidence="1">The sequence shown here is derived from an EMBL/GenBank/DDBJ whole genome shotgun (WGS) entry which is preliminary data.</text>
</comment>
<evidence type="ECO:0000313" key="1">
    <source>
        <dbReference type="EMBL" id="RDV15011.1"/>
    </source>
</evidence>
<dbReference type="RefSeq" id="WP_115565803.1">
    <property type="nucleotide sequence ID" value="NZ_QRGR01000011.1"/>
</dbReference>
<gene>
    <name evidence="1" type="ORF">DXT99_12065</name>
</gene>